<organism evidence="1 2">
    <name type="scientific">Dichomitus squalens</name>
    <dbReference type="NCBI Taxonomy" id="114155"/>
    <lineage>
        <taxon>Eukaryota</taxon>
        <taxon>Fungi</taxon>
        <taxon>Dikarya</taxon>
        <taxon>Basidiomycota</taxon>
        <taxon>Agaricomycotina</taxon>
        <taxon>Agaricomycetes</taxon>
        <taxon>Polyporales</taxon>
        <taxon>Polyporaceae</taxon>
        <taxon>Dichomitus</taxon>
    </lineage>
</organism>
<sequence>MARTALVDDPSATYIPVDIFSQQRPPHLLLWAKLLGTSIMRSGTHRRSRSCSSGQSVESGHALLAGRSLDMHHAVAFTPCTRDFGPPCVAEARGHTLAGYDGNSPYMPKVNVATPEDPWTDRLQLLLQSVTLSALDDSSRLQASKLQCDLASGEHSRLRLHKVADWPLITCVRFLGTVEISPHVWGFHRTGGHSGGEREEGWCILVRYVGMHRTEWTLLSYLSPSLLACGVQAGKVHA</sequence>
<dbReference type="EMBL" id="ML145145">
    <property type="protein sequence ID" value="TBU56870.1"/>
    <property type="molecule type" value="Genomic_DNA"/>
</dbReference>
<protein>
    <submittedName>
        <fullName evidence="1">Uncharacterized protein</fullName>
    </submittedName>
</protein>
<name>A0A4Q9PR76_9APHY</name>
<keyword evidence="2" id="KW-1185">Reference proteome</keyword>
<gene>
    <name evidence="1" type="ORF">BD310DRAFT_930682</name>
</gene>
<evidence type="ECO:0000313" key="2">
    <source>
        <dbReference type="Proteomes" id="UP000292082"/>
    </source>
</evidence>
<evidence type="ECO:0000313" key="1">
    <source>
        <dbReference type="EMBL" id="TBU56870.1"/>
    </source>
</evidence>
<dbReference type="AlphaFoldDB" id="A0A4Q9PR76"/>
<proteinExistence type="predicted"/>
<dbReference type="Proteomes" id="UP000292082">
    <property type="component" value="Unassembled WGS sequence"/>
</dbReference>
<accession>A0A4Q9PR76</accession>
<reference evidence="1 2" key="1">
    <citation type="submission" date="2019-01" db="EMBL/GenBank/DDBJ databases">
        <title>Draft genome sequences of three monokaryotic isolates of the white-rot basidiomycete fungus Dichomitus squalens.</title>
        <authorList>
            <consortium name="DOE Joint Genome Institute"/>
            <person name="Lopez S.C."/>
            <person name="Andreopoulos B."/>
            <person name="Pangilinan J."/>
            <person name="Lipzen A."/>
            <person name="Riley R."/>
            <person name="Ahrendt S."/>
            <person name="Ng V."/>
            <person name="Barry K."/>
            <person name="Daum C."/>
            <person name="Grigoriev I.V."/>
            <person name="Hilden K.S."/>
            <person name="Makela M.R."/>
            <person name="de Vries R.P."/>
        </authorList>
    </citation>
    <scope>NUCLEOTIDE SEQUENCE [LARGE SCALE GENOMIC DNA]</scope>
    <source>
        <strain evidence="1 2">CBS 464.89</strain>
    </source>
</reference>